<feature type="compositionally biased region" description="Polar residues" evidence="4">
    <location>
        <begin position="2090"/>
        <end position="2100"/>
    </location>
</feature>
<dbReference type="GeneID" id="109428533"/>
<proteinExistence type="inferred from homology"/>
<feature type="compositionally biased region" description="Polar residues" evidence="4">
    <location>
        <begin position="1508"/>
        <end position="1517"/>
    </location>
</feature>
<dbReference type="InterPro" id="IPR011989">
    <property type="entry name" value="ARM-like"/>
</dbReference>
<dbReference type="InterPro" id="IPR026818">
    <property type="entry name" value="Apc_fam"/>
</dbReference>
<dbReference type="Pfam" id="PF18797">
    <property type="entry name" value="APC_rep"/>
    <property type="match status" value="1"/>
</dbReference>
<feature type="compositionally biased region" description="Polar residues" evidence="4">
    <location>
        <begin position="2358"/>
        <end position="2371"/>
    </location>
</feature>
<organism evidence="6 7">
    <name type="scientific">Aedes albopictus</name>
    <name type="common">Asian tiger mosquito</name>
    <name type="synonym">Stegomyia albopicta</name>
    <dbReference type="NCBI Taxonomy" id="7160"/>
    <lineage>
        <taxon>Eukaryota</taxon>
        <taxon>Metazoa</taxon>
        <taxon>Ecdysozoa</taxon>
        <taxon>Arthropoda</taxon>
        <taxon>Hexapoda</taxon>
        <taxon>Insecta</taxon>
        <taxon>Pterygota</taxon>
        <taxon>Neoptera</taxon>
        <taxon>Endopterygota</taxon>
        <taxon>Diptera</taxon>
        <taxon>Nematocera</taxon>
        <taxon>Culicoidea</taxon>
        <taxon>Culicidae</taxon>
        <taxon>Culicinae</taxon>
        <taxon>Aedini</taxon>
        <taxon>Aedes</taxon>
        <taxon>Stegomyia</taxon>
    </lineage>
</organism>
<reference evidence="6" key="2">
    <citation type="submission" date="2025-05" db="UniProtKB">
        <authorList>
            <consortium name="EnsemblMetazoa"/>
        </authorList>
    </citation>
    <scope>IDENTIFICATION</scope>
    <source>
        <strain evidence="6">Foshan</strain>
    </source>
</reference>
<feature type="region of interest" description="Disordered" evidence="4">
    <location>
        <begin position="941"/>
        <end position="989"/>
    </location>
</feature>
<feature type="compositionally biased region" description="Low complexity" evidence="4">
    <location>
        <begin position="1"/>
        <end position="14"/>
    </location>
</feature>
<feature type="region of interest" description="Disordered" evidence="4">
    <location>
        <begin position="706"/>
        <end position="732"/>
    </location>
</feature>
<keyword evidence="2" id="KW-0879">Wnt signaling pathway</keyword>
<feature type="region of interest" description="Disordered" evidence="4">
    <location>
        <begin position="633"/>
        <end position="676"/>
    </location>
</feature>
<evidence type="ECO:0000256" key="1">
    <source>
        <dbReference type="ARBA" id="ARBA00009051"/>
    </source>
</evidence>
<dbReference type="PROSITE" id="PS50176">
    <property type="entry name" value="ARM_REPEAT"/>
    <property type="match status" value="2"/>
</dbReference>
<dbReference type="Gene3D" id="1.25.10.10">
    <property type="entry name" value="Leucine-rich Repeat Variant"/>
    <property type="match status" value="1"/>
</dbReference>
<sequence>MQSTAAAAAATTATSDDDLRYPSSASALSPPDSSLDDLEAEYDDDLGDDGLDSGETGGVVKKPHFLDYDNKPPAGLEDQVVFVGQPRRSAAAAVVNGGSMDERTRENAAISQSVVEEGSSIEVPQEIRGRGTWPAAAGGSGQGAAKYAGRQNHSMYNDMSEICPKMECVYSLLSMLGSTNSLEMSTKFMELSKNRETCSALRRSGCIPLLVQIIHNDPNETARRNARQALNNVICCHPDDKAGRREVRVLKLIEQLIEYSDLLRDYTEESPPDIRDVIEDPEKHPIQPITTLMKISFDEEHRHAMCQLGALQTISTLIQMDHAIHGAKPSAPKCITMRRYAGMILTNLTFGDGNNKSLLCSNKNFMRALVAQIQSNSDELVQVTASVLRNLSWRADSVIKQTLSEIGTVKILTGAAMVCTIENTLKSILSALWNLSNHCPPNRSEFCEVEGALEFLIDMLTYEAPSKTMSVIENAGGILRNISSHIALREDYRRILRKKNCLKILLEQLKSPSLTVVSNACGTLGNLSGENYEDQKFLRENGAIPMLRSLIYSKHKMISNGSSMALKNLLKPPANSMMANAAGSPASIPIVRPATGTESQRSELPTLNVRKKKALEQELEEKFLPKGLREEKDICTSRVSPEEEDDEEPDEEGVVNPNSVHIRLVPNQEDEPEKPVNYSLKEEEAYQDYQETDIDQITDYSLRYAENQSGEDSDEDKSANYRRSNPTDGMGEMAEDTVKCYYTEGTPQIISSATSMSDLRVQLGGGSGAAATATASPKNGTVPKSNPIPIGGGGSGGRVVEGAAAGGGSSASGGQSVPKALGDTGCNTPDKPYNYCEEGTPDFSRDASLNVLELSAERDQKLSGKLPPEPESSDQPATPATPGGTQHTSKQVSFLNTADETPLMFSRTSSMGSLSSAEPICTADDKSSIISEFSRFASGVISPSELPDSPTQSMPHSPRRAGGLMAKPGPSGKREDAGGRPPTMEPTKSAFEDTVSKFDVENTPAVFSCATSLSNLSMDDKEDEESKAVVGGMVVKGPPVLPIPEGSASEDGESDRDDDFLLESCINMGMNVMARSAEDKKKKKEEEVVVPPPQEQEDLLQRYCTEDTPARLSKVNSNCDLSVLSMDSRNGHESDESSTVSAEQNDRLVEECIRSGMPKPKNPDGGGFTRKENPMVMMRNPAHMGPLYANDEVNNFYVEDSPCAHSTISALSDLTVASEAPNGVRNVYKISSLKGKQPQSQGGAPFAQAPAANGSLSSLSIESDNDDHLLDEAIAAGIGSNRAKQKQPTFQAVQNPLPPVNRMTAAAADANDSLDSIDSVDSNDPQSNSLLEQCIENGMKKLTEKHTEPGGFELRAGMNYGQLGPRPPAPAPDESIPDSERDYELLMECIQNGMPKGKNSQLAVDLTRNLQRLTISGQSSSHNNNPLVSNPKNVDTTPVVTKDVGATNVMSAGVVAVVETTTTVSGSSNTSGPGITTINNISTSTTPRSSITTRIINSSSITTTSITKSAQESAEQPETQEEHHSRQHPRQHLLASSITASNTSSMMGQSGFESLMERSNEFPASVAALALTGGLMSSSSAGCCTTNSSEMQMSNEFLVEEFTPASNNKHKDPDLMLKSVERLTQELVSTAEYLRTVSSSGGDRMEHNTWDDDVTTANDVSFPSLSVQAPMILHSCDDDDTATISDEVDSKALDALEEQTPMNENRPLPGFLNGSNEDLSKDELHFQLGGEVQHPMVGGHFTHGTDGLSFSTVSTLTNSTIIAMEATKVANNLQNMAIVESAELDLSKIHPPFGSDSILISDCSDSEMTFRNECRRITLPSGLVAKRALGHAFNDSLNSLNNLDSIGPPSIMDELMDSMISVASITSEVVDVDSGHAGTSDLNVSSGHSSLTLNSSLENLIKFSPTMNAGGKSTPISPKRAERRQAMKDRYKTYTIPKAELVDLNQTAEDEAIGSPDVMTPTPSNPSSPSPKKSSKERRQENKSRYETQVITSGSFLADRIASGYQECPRTPIASIIAKPVIFSPLTLHSPAPMSLERVLSPEVPPADDEDDDPVTYTIQEAQRRKSLEQKIPNISAHDQQTTITALPTVQPKTPLSSPSKVPIKTGSIKTAANPATPSAEPVKTVRGTKKPPYVSPYRKSVVSAPAVITRTPAVPGAVKKDLNAGPQATPKLRTQSSLVESSKTRPQPLKARSSIGLKRNSLEMNGNGSIRSSTSSSSSDVSRLHTRQPSCGAIGGTRTKVQDSPAPAPPPNLIRQGTFTKDEPTNPEVPVVTSAPSTPAKTLRKPGSMIPNSASSSRLTTIAKSRIVLHKSISMDASKTTPSTPTAGTPVGESTTPISSRFRLTSARTSLIDYKKPNSTASSRLSTPIGGSSEPPATPTSPGSMIPMRRKSAIAALPKRTNLTMKSNPDVLKGKLDGVRNAFVRTAASAVKTGTR</sequence>
<feature type="region of interest" description="Disordered" evidence="4">
    <location>
        <begin position="1415"/>
        <end position="1436"/>
    </location>
</feature>
<dbReference type="Proteomes" id="UP000069940">
    <property type="component" value="Unassembled WGS sequence"/>
</dbReference>
<evidence type="ECO:0000259" key="5">
    <source>
        <dbReference type="Pfam" id="PF22964"/>
    </source>
</evidence>
<dbReference type="PANTHER" id="PTHR12607">
    <property type="entry name" value="ADENOMATOUS POLYPOSIS COLI PROTEIN FAMILY"/>
    <property type="match status" value="1"/>
</dbReference>
<evidence type="ECO:0000256" key="4">
    <source>
        <dbReference type="SAM" id="MobiDB-lite"/>
    </source>
</evidence>
<reference evidence="7" key="1">
    <citation type="journal article" date="2015" name="Proc. Natl. Acad. Sci. U.S.A.">
        <title>Genome sequence of the Asian Tiger mosquito, Aedes albopictus, reveals insights into its biology, genetics, and evolution.</title>
        <authorList>
            <person name="Chen X.G."/>
            <person name="Jiang X."/>
            <person name="Gu J."/>
            <person name="Xu M."/>
            <person name="Wu Y."/>
            <person name="Deng Y."/>
            <person name="Zhang C."/>
            <person name="Bonizzoni M."/>
            <person name="Dermauw W."/>
            <person name="Vontas J."/>
            <person name="Armbruster P."/>
            <person name="Huang X."/>
            <person name="Yang Y."/>
            <person name="Zhang H."/>
            <person name="He W."/>
            <person name="Peng H."/>
            <person name="Liu Y."/>
            <person name="Wu K."/>
            <person name="Chen J."/>
            <person name="Lirakis M."/>
            <person name="Topalis P."/>
            <person name="Van Leeuwen T."/>
            <person name="Hall A.B."/>
            <person name="Jiang X."/>
            <person name="Thorpe C."/>
            <person name="Mueller R.L."/>
            <person name="Sun C."/>
            <person name="Waterhouse R.M."/>
            <person name="Yan G."/>
            <person name="Tu Z.J."/>
            <person name="Fang X."/>
            <person name="James A.A."/>
        </authorList>
    </citation>
    <scope>NUCLEOTIDE SEQUENCE [LARGE SCALE GENOMIC DNA]</scope>
    <source>
        <strain evidence="7">Foshan</strain>
    </source>
</reference>
<feature type="region of interest" description="Disordered" evidence="4">
    <location>
        <begin position="1904"/>
        <end position="1925"/>
    </location>
</feature>
<feature type="region of interest" description="Disordered" evidence="4">
    <location>
        <begin position="2355"/>
        <end position="2388"/>
    </location>
</feature>
<feature type="compositionally biased region" description="Basic and acidic residues" evidence="4">
    <location>
        <begin position="1977"/>
        <end position="1986"/>
    </location>
</feature>
<feature type="compositionally biased region" description="Acidic residues" evidence="4">
    <location>
        <begin position="34"/>
        <end position="52"/>
    </location>
</feature>
<dbReference type="Pfam" id="PF22964">
    <property type="entry name" value="ZER1-like_2nd"/>
    <property type="match status" value="1"/>
</dbReference>
<feature type="repeat" description="ARM" evidence="3">
    <location>
        <begin position="500"/>
        <end position="542"/>
    </location>
</feature>
<feature type="region of interest" description="Disordered" evidence="4">
    <location>
        <begin position="2318"/>
        <end position="2338"/>
    </location>
</feature>
<feature type="domain" description="Protein zer-1 homolog-like C-terminal" evidence="5">
    <location>
        <begin position="363"/>
        <end position="532"/>
    </location>
</feature>
<dbReference type="InterPro" id="IPR009223">
    <property type="entry name" value="APC_rpt"/>
</dbReference>
<feature type="region of interest" description="Disordered" evidence="4">
    <location>
        <begin position="2090"/>
        <end position="2132"/>
    </location>
</feature>
<dbReference type="InterPro" id="IPR055142">
    <property type="entry name" value="ZER1-like_C"/>
</dbReference>
<evidence type="ECO:0000313" key="7">
    <source>
        <dbReference type="Proteomes" id="UP000069940"/>
    </source>
</evidence>
<feature type="compositionally biased region" description="Polar residues" evidence="4">
    <location>
        <begin position="2173"/>
        <end position="2186"/>
    </location>
</feature>
<dbReference type="RefSeq" id="XP_029711734.1">
    <property type="nucleotide sequence ID" value="XM_029855874.2"/>
</dbReference>
<evidence type="ECO:0000256" key="3">
    <source>
        <dbReference type="PROSITE-ProRule" id="PRU00259"/>
    </source>
</evidence>
<keyword evidence="7" id="KW-1185">Reference proteome</keyword>
<evidence type="ECO:0000313" key="6">
    <source>
        <dbReference type="EnsemblMetazoa" id="AALFPA23_011226.P15865"/>
    </source>
</evidence>
<feature type="compositionally biased region" description="Gly residues" evidence="4">
    <location>
        <begin position="790"/>
        <end position="811"/>
    </location>
</feature>
<feature type="region of interest" description="Disordered" evidence="4">
    <location>
        <begin position="1953"/>
        <end position="1987"/>
    </location>
</feature>
<dbReference type="PANTHER" id="PTHR12607:SF12">
    <property type="entry name" value="APC-LIKE, ISOFORM A-RELATED"/>
    <property type="match status" value="1"/>
</dbReference>
<feature type="region of interest" description="Disordered" evidence="4">
    <location>
        <begin position="764"/>
        <end position="825"/>
    </location>
</feature>
<feature type="region of interest" description="Disordered" evidence="4">
    <location>
        <begin position="858"/>
        <end position="894"/>
    </location>
</feature>
<feature type="compositionally biased region" description="Polar residues" evidence="4">
    <location>
        <begin position="873"/>
        <end position="894"/>
    </location>
</feature>
<feature type="repeat" description="ARM" evidence="3">
    <location>
        <begin position="451"/>
        <end position="485"/>
    </location>
</feature>
<dbReference type="Pfam" id="PF05923">
    <property type="entry name" value="APC_r"/>
    <property type="match status" value="2"/>
</dbReference>
<feature type="compositionally biased region" description="Low complexity" evidence="4">
    <location>
        <begin position="1464"/>
        <end position="1507"/>
    </location>
</feature>
<protein>
    <recommendedName>
        <fullName evidence="5">Protein zer-1 homolog-like C-terminal domain-containing protein</fullName>
    </recommendedName>
</protein>
<feature type="compositionally biased region" description="Acidic residues" evidence="4">
    <location>
        <begin position="642"/>
        <end position="653"/>
    </location>
</feature>
<feature type="region of interest" description="Disordered" evidence="4">
    <location>
        <begin position="1"/>
        <end position="71"/>
    </location>
</feature>
<feature type="region of interest" description="Disordered" evidence="4">
    <location>
        <begin position="1035"/>
        <end position="1056"/>
    </location>
</feature>
<dbReference type="SMART" id="SM00185">
    <property type="entry name" value="ARM"/>
    <property type="match status" value="6"/>
</dbReference>
<dbReference type="EnsemblMetazoa" id="AALFPA23_011226.R15865">
    <property type="protein sequence ID" value="AALFPA23_011226.P15865"/>
    <property type="gene ID" value="AALFPA23_011226"/>
</dbReference>
<accession>A0ABM1YQE0</accession>
<dbReference type="InterPro" id="IPR041257">
    <property type="entry name" value="APC_rep"/>
</dbReference>
<name>A0ABM1YQE0_AEDAL</name>
<dbReference type="SUPFAM" id="SSF48371">
    <property type="entry name" value="ARM repeat"/>
    <property type="match status" value="1"/>
</dbReference>
<feature type="region of interest" description="Disordered" evidence="4">
    <location>
        <begin position="2158"/>
        <end position="2298"/>
    </location>
</feature>
<dbReference type="InterPro" id="IPR016024">
    <property type="entry name" value="ARM-type_fold"/>
</dbReference>
<feature type="compositionally biased region" description="Low complexity" evidence="4">
    <location>
        <begin position="22"/>
        <end position="33"/>
    </location>
</feature>
<feature type="compositionally biased region" description="Polar residues" evidence="4">
    <location>
        <begin position="2108"/>
        <end position="2117"/>
    </location>
</feature>
<comment type="similarity">
    <text evidence="1">Belongs to the adenomatous polyposis coli (APC) family.</text>
</comment>
<evidence type="ECO:0000256" key="2">
    <source>
        <dbReference type="ARBA" id="ARBA00022687"/>
    </source>
</evidence>
<dbReference type="InterPro" id="IPR000225">
    <property type="entry name" value="Armadillo"/>
</dbReference>
<feature type="region of interest" description="Disordered" evidence="4">
    <location>
        <begin position="1464"/>
        <end position="1532"/>
    </location>
</feature>
<feature type="compositionally biased region" description="Low complexity" evidence="4">
    <location>
        <begin position="2210"/>
        <end position="2222"/>
    </location>
</feature>